<gene>
    <name evidence="3" type="ORF">PGUG_02679</name>
</gene>
<dbReference type="VEuPathDB" id="FungiDB:PGUG_02679"/>
<dbReference type="PANTHER" id="PTHR32470:SF2">
    <property type="entry name" value="NADH DEHYDROGENASE [UBIQUINONE] 1 ALPHA SUBCOMPLEX ASSEMBLY FACTOR 2"/>
    <property type="match status" value="1"/>
</dbReference>
<accession>A5DHC8</accession>
<feature type="compositionally biased region" description="Basic and acidic residues" evidence="2">
    <location>
        <begin position="159"/>
        <end position="189"/>
    </location>
</feature>
<dbReference type="GeneID" id="5126652"/>
<evidence type="ECO:0000256" key="1">
    <source>
        <dbReference type="ARBA" id="ARBA00007355"/>
    </source>
</evidence>
<evidence type="ECO:0000313" key="4">
    <source>
        <dbReference type="Proteomes" id="UP000001997"/>
    </source>
</evidence>
<keyword evidence="4" id="KW-1185">Reference proteome</keyword>
<protein>
    <recommendedName>
        <fullName evidence="5">NADH dehydrogenase [ubiquinone] 1 alpha subcomplex subunit</fullName>
    </recommendedName>
</protein>
<dbReference type="InterPro" id="IPR007763">
    <property type="entry name" value="NDUFA12"/>
</dbReference>
<feature type="region of interest" description="Disordered" evidence="2">
    <location>
        <begin position="141"/>
        <end position="201"/>
    </location>
</feature>
<dbReference type="GO" id="GO:0005739">
    <property type="term" value="C:mitochondrion"/>
    <property type="evidence" value="ECO:0007669"/>
    <property type="project" value="TreeGrafter"/>
</dbReference>
<dbReference type="Proteomes" id="UP000001997">
    <property type="component" value="Unassembled WGS sequence"/>
</dbReference>
<dbReference type="PANTHER" id="PTHR32470">
    <property type="entry name" value="ADH DEHYDROGENASE [UBIQUINONE] 1 ALPHA SUBCOMPLEX ASSEMBLY FACTOR 2"/>
    <property type="match status" value="1"/>
</dbReference>
<reference evidence="3 4" key="1">
    <citation type="journal article" date="2009" name="Nature">
        <title>Evolution of pathogenicity and sexual reproduction in eight Candida genomes.</title>
        <authorList>
            <person name="Butler G."/>
            <person name="Rasmussen M.D."/>
            <person name="Lin M.F."/>
            <person name="Santos M.A."/>
            <person name="Sakthikumar S."/>
            <person name="Munro C.A."/>
            <person name="Rheinbay E."/>
            <person name="Grabherr M."/>
            <person name="Forche A."/>
            <person name="Reedy J.L."/>
            <person name="Agrafioti I."/>
            <person name="Arnaud M.B."/>
            <person name="Bates S."/>
            <person name="Brown A.J."/>
            <person name="Brunke S."/>
            <person name="Costanzo M.C."/>
            <person name="Fitzpatrick D.A."/>
            <person name="de Groot P.W."/>
            <person name="Harris D."/>
            <person name="Hoyer L.L."/>
            <person name="Hube B."/>
            <person name="Klis F.M."/>
            <person name="Kodira C."/>
            <person name="Lennard N."/>
            <person name="Logue M.E."/>
            <person name="Martin R."/>
            <person name="Neiman A.M."/>
            <person name="Nikolaou E."/>
            <person name="Quail M.A."/>
            <person name="Quinn J."/>
            <person name="Santos M.C."/>
            <person name="Schmitzberger F.F."/>
            <person name="Sherlock G."/>
            <person name="Shah P."/>
            <person name="Silverstein K.A."/>
            <person name="Skrzypek M.S."/>
            <person name="Soll D."/>
            <person name="Staggs R."/>
            <person name="Stansfield I."/>
            <person name="Stumpf M.P."/>
            <person name="Sudbery P.E."/>
            <person name="Srikantha T."/>
            <person name="Zeng Q."/>
            <person name="Berman J."/>
            <person name="Berriman M."/>
            <person name="Heitman J."/>
            <person name="Gow N.A."/>
            <person name="Lorenz M.C."/>
            <person name="Birren B.W."/>
            <person name="Kellis M."/>
            <person name="Cuomo C.A."/>
        </authorList>
    </citation>
    <scope>NUCLEOTIDE SEQUENCE [LARGE SCALE GENOMIC DNA]</scope>
    <source>
        <strain evidence="4">ATCC 6260 / CBS 566 / DSM 6381 / JCM 1539 / NBRC 10279 / NRRL Y-324</strain>
    </source>
</reference>
<feature type="compositionally biased region" description="Polar residues" evidence="2">
    <location>
        <begin position="190"/>
        <end position="201"/>
    </location>
</feature>
<evidence type="ECO:0008006" key="5">
    <source>
        <dbReference type="Google" id="ProtNLM"/>
    </source>
</evidence>
<dbReference type="RefSeq" id="XP_001484950.2">
    <property type="nucleotide sequence ID" value="XM_001484900.1"/>
</dbReference>
<evidence type="ECO:0000313" key="3">
    <source>
        <dbReference type="EMBL" id="EDK38581.2"/>
    </source>
</evidence>
<dbReference type="InterPro" id="IPR052618">
    <property type="entry name" value="ComplexI_NDUFA12"/>
</dbReference>
<dbReference type="Pfam" id="PF05071">
    <property type="entry name" value="NDUFA12"/>
    <property type="match status" value="1"/>
</dbReference>
<dbReference type="HOGENOM" id="CLU_067876_2_0_1"/>
<name>A5DHC8_PICGU</name>
<dbReference type="EMBL" id="CH408157">
    <property type="protein sequence ID" value="EDK38581.2"/>
    <property type="molecule type" value="Genomic_DNA"/>
</dbReference>
<dbReference type="KEGG" id="pgu:PGUG_02679"/>
<evidence type="ECO:0000256" key="2">
    <source>
        <dbReference type="SAM" id="MobiDB-lite"/>
    </source>
</evidence>
<dbReference type="eggNOG" id="ENOG502S4QH">
    <property type="taxonomic scope" value="Eukaryota"/>
</dbReference>
<dbReference type="GO" id="GO:0045271">
    <property type="term" value="C:respiratory chain complex I"/>
    <property type="evidence" value="ECO:0007669"/>
    <property type="project" value="InterPro"/>
</dbReference>
<dbReference type="OrthoDB" id="10255576at2759"/>
<dbReference type="GO" id="GO:0032981">
    <property type="term" value="P:mitochondrial respiratory chain complex I assembly"/>
    <property type="evidence" value="ECO:0007669"/>
    <property type="project" value="TreeGrafter"/>
</dbReference>
<dbReference type="InParanoid" id="A5DHC8"/>
<dbReference type="STRING" id="294746.A5DHC8"/>
<organism evidence="3 4">
    <name type="scientific">Meyerozyma guilliermondii (strain ATCC 6260 / CBS 566 / DSM 6381 / JCM 1539 / NBRC 10279 / NRRL Y-324)</name>
    <name type="common">Yeast</name>
    <name type="synonym">Candida guilliermondii</name>
    <dbReference type="NCBI Taxonomy" id="294746"/>
    <lineage>
        <taxon>Eukaryota</taxon>
        <taxon>Fungi</taxon>
        <taxon>Dikarya</taxon>
        <taxon>Ascomycota</taxon>
        <taxon>Saccharomycotina</taxon>
        <taxon>Pichiomycetes</taxon>
        <taxon>Debaryomycetaceae</taxon>
        <taxon>Meyerozyma</taxon>
    </lineage>
</organism>
<dbReference type="AlphaFoldDB" id="A5DHC8"/>
<feature type="compositionally biased region" description="Basic and acidic residues" evidence="2">
    <location>
        <begin position="142"/>
        <end position="151"/>
    </location>
</feature>
<comment type="similarity">
    <text evidence="1">Belongs to the complex I NDUFA12 subunit family.</text>
</comment>
<proteinExistence type="inferred from homology"/>
<sequence length="201" mass="24327">MDPLAHKYTYFQRFWHRWQARRDIPFRRKFFVGYDLSGNTYWEFTIDGNLNNLRRKLEPYIKSPFEVDHYHTVPPQWHQWLRRTRPNAPTIQELVNDQLRQERIKILAKQADQKWTLEKQKQQQAFESQLQRELQKVQQRSEATKLAEDSKSVYLNDTMNDKEKPKITEETTTKKEQETDPWKEADSQKSDMTAATVTPKR</sequence>
<dbReference type="OMA" id="NTYWEFF"/>